<gene>
    <name evidence="2" type="ORF">V6N12_038687</name>
</gene>
<feature type="domain" description="RNase H type-1" evidence="1">
    <location>
        <begin position="99"/>
        <end position="177"/>
    </location>
</feature>
<protein>
    <recommendedName>
        <fullName evidence="1">RNase H type-1 domain-containing protein</fullName>
    </recommendedName>
</protein>
<dbReference type="Pfam" id="PF13456">
    <property type="entry name" value="RVT_3"/>
    <property type="match status" value="1"/>
</dbReference>
<dbReference type="InterPro" id="IPR053151">
    <property type="entry name" value="RNase_H-like"/>
</dbReference>
<evidence type="ECO:0000313" key="3">
    <source>
        <dbReference type="Proteomes" id="UP001472677"/>
    </source>
</evidence>
<comment type="caution">
    <text evidence="2">The sequence shown here is derived from an EMBL/GenBank/DDBJ whole genome shotgun (WGS) entry which is preliminary data.</text>
</comment>
<dbReference type="EMBL" id="JBBPBM010000058">
    <property type="protein sequence ID" value="KAK8516445.1"/>
    <property type="molecule type" value="Genomic_DNA"/>
</dbReference>
<sequence>MEFKRWIFVNLSNVEGFSYDQVHWDILFGSLFWCLWKKQNEWILCDQDRYSEPILQRGMRLQQEAAAVRSTKAAIPLRGTILANVRWHKPQPGWCKLNVGGSVGRATGLATCGGVVRNKEGTWLIGFSRKLGICSILEAELWGLYEGLLTAWSIGIRFLLIESDCLEAVNLIAKRDSLLIVPSIIYYIAKLLNRACRPIHYLQPMASNTSFTPLADL</sequence>
<dbReference type="InterPro" id="IPR036397">
    <property type="entry name" value="RNaseH_sf"/>
</dbReference>
<dbReference type="PANTHER" id="PTHR47723:SF13">
    <property type="entry name" value="PUTATIVE-RELATED"/>
    <property type="match status" value="1"/>
</dbReference>
<dbReference type="InterPro" id="IPR012337">
    <property type="entry name" value="RNaseH-like_sf"/>
</dbReference>
<dbReference type="CDD" id="cd06222">
    <property type="entry name" value="RNase_H_like"/>
    <property type="match status" value="1"/>
</dbReference>
<dbReference type="Proteomes" id="UP001472677">
    <property type="component" value="Unassembled WGS sequence"/>
</dbReference>
<accession>A0ABR2CAJ2</accession>
<dbReference type="InterPro" id="IPR002156">
    <property type="entry name" value="RNaseH_domain"/>
</dbReference>
<keyword evidence="3" id="KW-1185">Reference proteome</keyword>
<dbReference type="SUPFAM" id="SSF53098">
    <property type="entry name" value="Ribonuclease H-like"/>
    <property type="match status" value="1"/>
</dbReference>
<evidence type="ECO:0000259" key="1">
    <source>
        <dbReference type="Pfam" id="PF13456"/>
    </source>
</evidence>
<organism evidence="2 3">
    <name type="scientific">Hibiscus sabdariffa</name>
    <name type="common">roselle</name>
    <dbReference type="NCBI Taxonomy" id="183260"/>
    <lineage>
        <taxon>Eukaryota</taxon>
        <taxon>Viridiplantae</taxon>
        <taxon>Streptophyta</taxon>
        <taxon>Embryophyta</taxon>
        <taxon>Tracheophyta</taxon>
        <taxon>Spermatophyta</taxon>
        <taxon>Magnoliopsida</taxon>
        <taxon>eudicotyledons</taxon>
        <taxon>Gunneridae</taxon>
        <taxon>Pentapetalae</taxon>
        <taxon>rosids</taxon>
        <taxon>malvids</taxon>
        <taxon>Malvales</taxon>
        <taxon>Malvaceae</taxon>
        <taxon>Malvoideae</taxon>
        <taxon>Hibiscus</taxon>
    </lineage>
</organism>
<evidence type="ECO:0000313" key="2">
    <source>
        <dbReference type="EMBL" id="KAK8516445.1"/>
    </source>
</evidence>
<name>A0ABR2CAJ2_9ROSI</name>
<reference evidence="2 3" key="1">
    <citation type="journal article" date="2024" name="G3 (Bethesda)">
        <title>Genome assembly of Hibiscus sabdariffa L. provides insights into metabolisms of medicinal natural products.</title>
        <authorList>
            <person name="Kim T."/>
        </authorList>
    </citation>
    <scope>NUCLEOTIDE SEQUENCE [LARGE SCALE GENOMIC DNA]</scope>
    <source>
        <strain evidence="2">TK-2024</strain>
        <tissue evidence="2">Old leaves</tissue>
    </source>
</reference>
<dbReference type="InterPro" id="IPR044730">
    <property type="entry name" value="RNase_H-like_dom_plant"/>
</dbReference>
<dbReference type="Gene3D" id="3.30.420.10">
    <property type="entry name" value="Ribonuclease H-like superfamily/Ribonuclease H"/>
    <property type="match status" value="1"/>
</dbReference>
<proteinExistence type="predicted"/>
<dbReference type="PANTHER" id="PTHR47723">
    <property type="entry name" value="OS05G0353850 PROTEIN"/>
    <property type="match status" value="1"/>
</dbReference>